<protein>
    <submittedName>
        <fullName evidence="2">Ribosomal-protein-alanine acetyltransferase</fullName>
    </submittedName>
</protein>
<evidence type="ECO:0000259" key="1">
    <source>
        <dbReference type="PROSITE" id="PS51186"/>
    </source>
</evidence>
<keyword evidence="2" id="KW-0808">Transferase</keyword>
<accession>A0A377FUX6</accession>
<dbReference type="PROSITE" id="PS51186">
    <property type="entry name" value="GNAT"/>
    <property type="match status" value="1"/>
</dbReference>
<organism evidence="2 3">
    <name type="scientific">Exiguobacterium aurantiacum</name>
    <dbReference type="NCBI Taxonomy" id="33987"/>
    <lineage>
        <taxon>Bacteria</taxon>
        <taxon>Bacillati</taxon>
        <taxon>Bacillota</taxon>
        <taxon>Bacilli</taxon>
        <taxon>Bacillales</taxon>
        <taxon>Bacillales Family XII. Incertae Sedis</taxon>
        <taxon>Exiguobacterium</taxon>
    </lineage>
</organism>
<evidence type="ECO:0000313" key="3">
    <source>
        <dbReference type="Proteomes" id="UP000254060"/>
    </source>
</evidence>
<dbReference type="Gene3D" id="3.40.630.30">
    <property type="match status" value="1"/>
</dbReference>
<dbReference type="STRING" id="1397694.GCA_000702585_01999"/>
<gene>
    <name evidence="2" type="ORF">NCTC13163_01502</name>
</gene>
<dbReference type="EMBL" id="UGGP01000001">
    <property type="protein sequence ID" value="STO08133.1"/>
    <property type="molecule type" value="Genomic_DNA"/>
</dbReference>
<dbReference type="InterPro" id="IPR016181">
    <property type="entry name" value="Acyl_CoA_acyltransferase"/>
</dbReference>
<feature type="domain" description="N-acetyltransferase" evidence="1">
    <location>
        <begin position="2"/>
        <end position="150"/>
    </location>
</feature>
<dbReference type="Pfam" id="PF00583">
    <property type="entry name" value="Acetyltransf_1"/>
    <property type="match status" value="1"/>
</dbReference>
<dbReference type="CDD" id="cd04301">
    <property type="entry name" value="NAT_SF"/>
    <property type="match status" value="1"/>
</dbReference>
<sequence>MMELREIQTTHYRSAEQMLEIQRNAYAVEAELIGFDEIPARYETVEVIQNLPGTSYGLYNDERMIGFITIEAAENTVEVTKLCIDPTYFRARLATTLLEHVLSLHEDKLVYVHTGKHNGPAKRLYTKLGFEPSAEFEPEPGVTLIRFTRT</sequence>
<dbReference type="GO" id="GO:0016747">
    <property type="term" value="F:acyltransferase activity, transferring groups other than amino-acyl groups"/>
    <property type="evidence" value="ECO:0007669"/>
    <property type="project" value="InterPro"/>
</dbReference>
<evidence type="ECO:0000313" key="2">
    <source>
        <dbReference type="EMBL" id="STO08133.1"/>
    </source>
</evidence>
<dbReference type="InterPro" id="IPR000182">
    <property type="entry name" value="GNAT_dom"/>
</dbReference>
<name>A0A377FUX6_9BACL</name>
<reference evidence="2 3" key="1">
    <citation type="submission" date="2018-06" db="EMBL/GenBank/DDBJ databases">
        <authorList>
            <consortium name="Pathogen Informatics"/>
            <person name="Doyle S."/>
        </authorList>
    </citation>
    <scope>NUCLEOTIDE SEQUENCE [LARGE SCALE GENOMIC DNA]</scope>
    <source>
        <strain evidence="2 3">NCTC13163</strain>
    </source>
</reference>
<dbReference type="SUPFAM" id="SSF55729">
    <property type="entry name" value="Acyl-CoA N-acyltransferases (Nat)"/>
    <property type="match status" value="1"/>
</dbReference>
<dbReference type="AlphaFoldDB" id="A0A377FUX6"/>
<proteinExistence type="predicted"/>
<dbReference type="Proteomes" id="UP000254060">
    <property type="component" value="Unassembled WGS sequence"/>
</dbReference>